<evidence type="ECO:0000256" key="1">
    <source>
        <dbReference type="ARBA" id="ARBA00005228"/>
    </source>
</evidence>
<feature type="transmembrane region" description="Helical" evidence="2">
    <location>
        <begin position="28"/>
        <end position="52"/>
    </location>
</feature>
<comment type="similarity">
    <text evidence="1">Belongs to the peptidase S9A family.</text>
</comment>
<sequence length="698" mass="78625">MQFHAGSVDSCRQIYLKPVFCMTKKIRWLLLAFPMMLALMIVLSLYFAPLYVFKTMHDYGLRGLSSFWSVGENSRAEAKFGYPLSAEVMAEFSTSLIDRKNTIYPFSSASTRDIDIRVNDRYRNCHDFIIKDAGLALPLKEAQLFNGEQCLYEVSLISSDRQRQYFSVLLEDPRYLKPSRLLLIRREGRDVRIVAQREAWIGQHFFTADGQLWYSRDEDRNSYAPDPCLLWKVVSPSDECVLWAHALNTLPAYENFIFYAGSTPGHVWLTIAGKKTNRLYAGEKVDAKNHKENEWRFRDTGIRGIASAESLDKDLFYGQVQNPEDVPRSVKDPSSLWRISEDGSKEQILLLTEQSKRWTARNGVLQLSLQAMPGFPAKLMRWGHGGWKEMALTPAQKASTFVGFGNHPDMVSYYDAMAQRIIAMPDEHGWREQILTKHPAGTRSQIIKAVSADGNLLDCLVLDRSLDKKPVATLVEIYGAYGNPNLPFPGEQTSALLQANVRLVYPQTRGGSGGGVKWAHAGRGAGKARIVEDAEACMQEVVRQGMAEPGKIISRGGSAGAIPAYWLLQRNPDMVAGAILERPYLAMQMQRGIINEVEFGSLAQQASRKVIDELNPYSSMLAGQLQHGKVLFLCGGEDINTPDWHCRASQTALRLRGHRQSWMYIAEHSDHHGLPPLHPETQTELRLLVNFVLKAGER</sequence>
<keyword evidence="2" id="KW-0472">Membrane</keyword>
<evidence type="ECO:0000256" key="2">
    <source>
        <dbReference type="SAM" id="Phobius"/>
    </source>
</evidence>
<protein>
    <recommendedName>
        <fullName evidence="3">Peptidase S9 prolyl oligopeptidase catalytic domain-containing protein</fullName>
    </recommendedName>
</protein>
<keyword evidence="5" id="KW-1185">Reference proteome</keyword>
<comment type="caution">
    <text evidence="4">The sequence shown here is derived from an EMBL/GenBank/DDBJ whole genome shotgun (WGS) entry which is preliminary data.</text>
</comment>
<feature type="domain" description="Peptidase S9 prolyl oligopeptidase catalytic" evidence="3">
    <location>
        <begin position="496"/>
        <end position="691"/>
    </location>
</feature>
<keyword evidence="2" id="KW-1133">Transmembrane helix</keyword>
<name>A0ABQ2XZA7_9BURK</name>
<dbReference type="Gene3D" id="3.40.50.1820">
    <property type="entry name" value="alpha/beta hydrolase"/>
    <property type="match status" value="1"/>
</dbReference>
<reference evidence="5" key="1">
    <citation type="journal article" date="2019" name="Int. J. Syst. Evol. Microbiol.">
        <title>The Global Catalogue of Microorganisms (GCM) 10K type strain sequencing project: providing services to taxonomists for standard genome sequencing and annotation.</title>
        <authorList>
            <consortium name="The Broad Institute Genomics Platform"/>
            <consortium name="The Broad Institute Genome Sequencing Center for Infectious Disease"/>
            <person name="Wu L."/>
            <person name="Ma J."/>
        </authorList>
    </citation>
    <scope>NUCLEOTIDE SEQUENCE [LARGE SCALE GENOMIC DNA]</scope>
    <source>
        <strain evidence="5">KCTC 23917</strain>
    </source>
</reference>
<keyword evidence="2" id="KW-0812">Transmembrane</keyword>
<dbReference type="PANTHER" id="PTHR11757">
    <property type="entry name" value="PROTEASE FAMILY S9A OLIGOPEPTIDASE"/>
    <property type="match status" value="1"/>
</dbReference>
<dbReference type="EMBL" id="BMYU01000004">
    <property type="protein sequence ID" value="GGX41635.1"/>
    <property type="molecule type" value="Genomic_DNA"/>
</dbReference>
<evidence type="ECO:0000313" key="5">
    <source>
        <dbReference type="Proteomes" id="UP000653343"/>
    </source>
</evidence>
<dbReference type="SUPFAM" id="SSF53474">
    <property type="entry name" value="alpha/beta-Hydrolases"/>
    <property type="match status" value="1"/>
</dbReference>
<dbReference type="InterPro" id="IPR001375">
    <property type="entry name" value="Peptidase_S9_cat"/>
</dbReference>
<evidence type="ECO:0000259" key="3">
    <source>
        <dbReference type="Pfam" id="PF00326"/>
    </source>
</evidence>
<proteinExistence type="inferred from homology"/>
<dbReference type="InterPro" id="IPR051543">
    <property type="entry name" value="Serine_Peptidase_S9A"/>
</dbReference>
<dbReference type="InterPro" id="IPR029058">
    <property type="entry name" value="AB_hydrolase_fold"/>
</dbReference>
<organism evidence="4 5">
    <name type="scientific">Undibacterium squillarum</name>
    <dbReference type="NCBI Taxonomy" id="1131567"/>
    <lineage>
        <taxon>Bacteria</taxon>
        <taxon>Pseudomonadati</taxon>
        <taxon>Pseudomonadota</taxon>
        <taxon>Betaproteobacteria</taxon>
        <taxon>Burkholderiales</taxon>
        <taxon>Oxalobacteraceae</taxon>
        <taxon>Undibacterium</taxon>
    </lineage>
</organism>
<dbReference type="PANTHER" id="PTHR11757:SF19">
    <property type="entry name" value="PROLYL ENDOPEPTIDASE-LIKE"/>
    <property type="match status" value="1"/>
</dbReference>
<gene>
    <name evidence="4" type="ORF">GCM10010946_20190</name>
</gene>
<dbReference type="Pfam" id="PF00326">
    <property type="entry name" value="Peptidase_S9"/>
    <property type="match status" value="1"/>
</dbReference>
<accession>A0ABQ2XZA7</accession>
<evidence type="ECO:0000313" key="4">
    <source>
        <dbReference type="EMBL" id="GGX41635.1"/>
    </source>
</evidence>
<dbReference type="Proteomes" id="UP000653343">
    <property type="component" value="Unassembled WGS sequence"/>
</dbReference>